<dbReference type="InterPro" id="IPR036086">
    <property type="entry name" value="ParB/Sulfiredoxin_sf"/>
</dbReference>
<proteinExistence type="predicted"/>
<dbReference type="InterPro" id="IPR003115">
    <property type="entry name" value="ParB_N"/>
</dbReference>
<evidence type="ECO:0000313" key="3">
    <source>
        <dbReference type="Proteomes" id="UP000008303"/>
    </source>
</evidence>
<protein>
    <submittedName>
        <fullName evidence="2">Putative transcriptional regulator</fullName>
    </submittedName>
</protein>
<evidence type="ECO:0000259" key="1">
    <source>
        <dbReference type="SMART" id="SM00470"/>
    </source>
</evidence>
<dbReference type="AlphaFoldDB" id="F4BK67"/>
<sequence length="134" mass="15463">MLTFSLKKLSELIPSEKISEESANSLYEEIFKSKVWKHPVLVDLNTNIILDGHHRFSVAKKLQLKYIPCILVDFNSSIVSVTSWRTREKLCKKMILDKALTGDLFDYKTTKNILHTNVDFRSDIPLDLLLKPIS</sequence>
<dbReference type="Proteomes" id="UP000008303">
    <property type="component" value="Chromosome"/>
</dbReference>
<dbReference type="HOGENOM" id="CLU_134838_0_0_6"/>
<dbReference type="SUPFAM" id="SSF110849">
    <property type="entry name" value="ParB/Sulfiredoxin"/>
    <property type="match status" value="1"/>
</dbReference>
<dbReference type="KEGG" id="fcn:FN3523_0704"/>
<name>F4BK67_9GAMM</name>
<accession>F4BK67</accession>
<dbReference type="PATRIC" id="fig|676032.3.peg.707"/>
<reference evidence="3" key="1">
    <citation type="journal article" date="2011" name="Appl. Environ. Microbiol.">
        <title>Common ancestry and novel genetic traits of Francisella novicida-like isolates from North America and Australia as revealed by comparative genomic analyses.</title>
        <authorList>
            <person name="Siddaramappa S."/>
            <person name="Challacombe J.F."/>
            <person name="Petersen J.M."/>
            <person name="Pillai S."/>
            <person name="Hogg G."/>
            <person name="Kuske C.R."/>
        </authorList>
    </citation>
    <scope>NUCLEOTIDE SEQUENCE [LARGE SCALE GENOMIC DNA]</scope>
    <source>
        <strain evidence="3">3523</strain>
    </source>
</reference>
<evidence type="ECO:0000313" key="2">
    <source>
        <dbReference type="EMBL" id="AEB28561.1"/>
    </source>
</evidence>
<dbReference type="Gene3D" id="3.90.1530.10">
    <property type="entry name" value="Conserved hypothetical protein from pyrococcus furiosus pfu- 392566-001, ParB domain"/>
    <property type="match status" value="1"/>
</dbReference>
<feature type="domain" description="ParB-like N-terminal" evidence="1">
    <location>
        <begin position="5"/>
        <end position="87"/>
    </location>
</feature>
<dbReference type="RefSeq" id="WP_014548013.1">
    <property type="nucleotide sequence ID" value="NC_017449.1"/>
</dbReference>
<organism evidence="2 3">
    <name type="scientific">Francisella hispaniensis</name>
    <dbReference type="NCBI Taxonomy" id="622488"/>
    <lineage>
        <taxon>Bacteria</taxon>
        <taxon>Pseudomonadati</taxon>
        <taxon>Pseudomonadota</taxon>
        <taxon>Gammaproteobacteria</taxon>
        <taxon>Thiotrichales</taxon>
        <taxon>Francisellaceae</taxon>
        <taxon>Francisella</taxon>
    </lineage>
</organism>
<dbReference type="EMBL" id="CP002558">
    <property type="protein sequence ID" value="AEB28561.1"/>
    <property type="molecule type" value="Genomic_DNA"/>
</dbReference>
<dbReference type="eggNOG" id="COG1475">
    <property type="taxonomic scope" value="Bacteria"/>
</dbReference>
<gene>
    <name evidence="2" type="ordered locus">FN3523_0704</name>
</gene>
<dbReference type="SMART" id="SM00470">
    <property type="entry name" value="ParB"/>
    <property type="match status" value="1"/>
</dbReference>
<dbReference type="CDD" id="cd16400">
    <property type="entry name" value="ParB_Srx_like_nuclease"/>
    <property type="match status" value="1"/>
</dbReference>